<name>A0ABW0GM10_9MICO</name>
<keyword evidence="1" id="KW-0812">Transmembrane</keyword>
<dbReference type="EMBL" id="JBHSLD010000007">
    <property type="protein sequence ID" value="MFC5380684.1"/>
    <property type="molecule type" value="Genomic_DNA"/>
</dbReference>
<evidence type="ECO:0000313" key="2">
    <source>
        <dbReference type="EMBL" id="MFC5380684.1"/>
    </source>
</evidence>
<proteinExistence type="predicted"/>
<keyword evidence="1" id="KW-0472">Membrane</keyword>
<keyword evidence="1" id="KW-1133">Transmembrane helix</keyword>
<gene>
    <name evidence="2" type="ORF">ACFPJ6_07775</name>
</gene>
<keyword evidence="3" id="KW-1185">Reference proteome</keyword>
<dbReference type="Proteomes" id="UP001596122">
    <property type="component" value="Unassembled WGS sequence"/>
</dbReference>
<feature type="transmembrane region" description="Helical" evidence="1">
    <location>
        <begin position="108"/>
        <end position="129"/>
    </location>
</feature>
<accession>A0ABW0GM10</accession>
<evidence type="ECO:0000313" key="3">
    <source>
        <dbReference type="Proteomes" id="UP001596122"/>
    </source>
</evidence>
<evidence type="ECO:0000256" key="1">
    <source>
        <dbReference type="SAM" id="Phobius"/>
    </source>
</evidence>
<reference evidence="3" key="1">
    <citation type="journal article" date="2019" name="Int. J. Syst. Evol. Microbiol.">
        <title>The Global Catalogue of Microorganisms (GCM) 10K type strain sequencing project: providing services to taxonomists for standard genome sequencing and annotation.</title>
        <authorList>
            <consortium name="The Broad Institute Genomics Platform"/>
            <consortium name="The Broad Institute Genome Sequencing Center for Infectious Disease"/>
            <person name="Wu L."/>
            <person name="Ma J."/>
        </authorList>
    </citation>
    <scope>NUCLEOTIDE SEQUENCE [LARGE SCALE GENOMIC DNA]</scope>
    <source>
        <strain evidence="3">CCUG 43114</strain>
    </source>
</reference>
<protein>
    <submittedName>
        <fullName evidence="2">Uncharacterized protein</fullName>
    </submittedName>
</protein>
<comment type="caution">
    <text evidence="2">The sequence shown here is derived from an EMBL/GenBank/DDBJ whole genome shotgun (WGS) entry which is preliminary data.</text>
</comment>
<dbReference type="RefSeq" id="WP_340267815.1">
    <property type="nucleotide sequence ID" value="NZ_JBBEOG010000002.1"/>
</dbReference>
<sequence>MPRPPLTPAAVGRLAAVGLLGVLTVWLGTAQHLARTEVLGVLVPTGLLLALALVVATDVAVAAAVPPRARPGPTAHLLALVAGRLAGLLVLLPPTPEGDLVLTGLPVTTVWLLVAVLLPAFAAPLLGAVEAARAARAMAARGPGT</sequence>
<feature type="transmembrane region" description="Helical" evidence="1">
    <location>
        <begin position="46"/>
        <end position="65"/>
    </location>
</feature>
<organism evidence="2 3">
    <name type="scientific">Aquipuribacter nitratireducens</name>
    <dbReference type="NCBI Taxonomy" id="650104"/>
    <lineage>
        <taxon>Bacteria</taxon>
        <taxon>Bacillati</taxon>
        <taxon>Actinomycetota</taxon>
        <taxon>Actinomycetes</taxon>
        <taxon>Micrococcales</taxon>
        <taxon>Intrasporangiaceae</taxon>
        <taxon>Aquipuribacter</taxon>
    </lineage>
</organism>
<feature type="transmembrane region" description="Helical" evidence="1">
    <location>
        <begin position="77"/>
        <end position="96"/>
    </location>
</feature>